<dbReference type="RefSeq" id="WP_200273592.1">
    <property type="nucleotide sequence ID" value="NZ_JAENHN010000064.1"/>
</dbReference>
<dbReference type="CDD" id="cd10944">
    <property type="entry name" value="CE4_SmPgdA_like"/>
    <property type="match status" value="1"/>
</dbReference>
<dbReference type="SUPFAM" id="SSF88713">
    <property type="entry name" value="Glycoside hydrolase/deacetylase"/>
    <property type="match status" value="1"/>
</dbReference>
<dbReference type="PROSITE" id="PS51677">
    <property type="entry name" value="NODB"/>
    <property type="match status" value="1"/>
</dbReference>
<keyword evidence="4" id="KW-1185">Reference proteome</keyword>
<dbReference type="PANTHER" id="PTHR10587">
    <property type="entry name" value="GLYCOSYL TRANSFERASE-RELATED"/>
    <property type="match status" value="1"/>
</dbReference>
<accession>A0ABS1EVN9</accession>
<dbReference type="Proteomes" id="UP000596739">
    <property type="component" value="Unassembled WGS sequence"/>
</dbReference>
<sequence length="322" mass="36404">MKKKRKSNKRKSRTRQITLICIVILSLLYTFIYKQNNSQNVEIVKVSTVSQHLDANKTDNNVGGNEVNESQEIDKSKPDNIDDESINPRANRKQIEVDKNSFDAGKIQGFLSKNIKINDGKKIAFLTFDDGPSTTVTPKVLEILKRNDIKATFFIVGKQVEENPGAKNLLLEIYKDGHAVGNHTYSHNYSKLYPAGKVDTNAFMEEIIKTSEIMRAVLGQDFDTKVIRFPGGHPSWKGTEQIDSQLEATGYKYIDWNALVGDSEGGTRTKNQIINRYKQTFVGQEKVVILMHDTYGKNSTAEALQYIIDDLKGKGYEFKTLK</sequence>
<comment type="caution">
    <text evidence="3">The sequence shown here is derived from an EMBL/GenBank/DDBJ whole genome shotgun (WGS) entry which is preliminary data.</text>
</comment>
<dbReference type="Pfam" id="PF01522">
    <property type="entry name" value="Polysacc_deac_1"/>
    <property type="match status" value="1"/>
</dbReference>
<dbReference type="InterPro" id="IPR002509">
    <property type="entry name" value="NODB_dom"/>
</dbReference>
<dbReference type="Gene3D" id="3.20.20.370">
    <property type="entry name" value="Glycoside hydrolase/deacetylase"/>
    <property type="match status" value="1"/>
</dbReference>
<dbReference type="InterPro" id="IPR011330">
    <property type="entry name" value="Glyco_hydro/deAcase_b/a-brl"/>
</dbReference>
<dbReference type="InterPro" id="IPR050248">
    <property type="entry name" value="Polysacc_deacetylase_ArnD"/>
</dbReference>
<evidence type="ECO:0000313" key="3">
    <source>
        <dbReference type="EMBL" id="MBK1813442.1"/>
    </source>
</evidence>
<dbReference type="EMBL" id="JAENHN010000064">
    <property type="protein sequence ID" value="MBK1813442.1"/>
    <property type="molecule type" value="Genomic_DNA"/>
</dbReference>
<evidence type="ECO:0000256" key="1">
    <source>
        <dbReference type="SAM" id="MobiDB-lite"/>
    </source>
</evidence>
<name>A0ABS1EVN9_9CLOT</name>
<feature type="region of interest" description="Disordered" evidence="1">
    <location>
        <begin position="55"/>
        <end position="89"/>
    </location>
</feature>
<feature type="domain" description="NodB homology" evidence="2">
    <location>
        <begin position="122"/>
        <end position="319"/>
    </location>
</feature>
<organism evidence="3 4">
    <name type="scientific">Clostridium yunnanense</name>
    <dbReference type="NCBI Taxonomy" id="2800325"/>
    <lineage>
        <taxon>Bacteria</taxon>
        <taxon>Bacillati</taxon>
        <taxon>Bacillota</taxon>
        <taxon>Clostridia</taxon>
        <taxon>Eubacteriales</taxon>
        <taxon>Clostridiaceae</taxon>
        <taxon>Clostridium</taxon>
    </lineage>
</organism>
<gene>
    <name evidence="3" type="ORF">JHL18_22750</name>
</gene>
<evidence type="ECO:0000313" key="4">
    <source>
        <dbReference type="Proteomes" id="UP000596739"/>
    </source>
</evidence>
<dbReference type="PANTHER" id="PTHR10587:SF125">
    <property type="entry name" value="POLYSACCHARIDE DEACETYLASE YHEN-RELATED"/>
    <property type="match status" value="1"/>
</dbReference>
<evidence type="ECO:0000259" key="2">
    <source>
        <dbReference type="PROSITE" id="PS51677"/>
    </source>
</evidence>
<protein>
    <submittedName>
        <fullName evidence="3">Polysaccharide deacetylase</fullName>
    </submittedName>
</protein>
<feature type="compositionally biased region" description="Polar residues" evidence="1">
    <location>
        <begin position="55"/>
        <end position="70"/>
    </location>
</feature>
<reference evidence="4" key="1">
    <citation type="submission" date="2021-01" db="EMBL/GenBank/DDBJ databases">
        <title>Genome public.</title>
        <authorList>
            <person name="Liu C."/>
            <person name="Sun Q."/>
        </authorList>
    </citation>
    <scope>NUCLEOTIDE SEQUENCE [LARGE SCALE GENOMIC DNA]</scope>
    <source>
        <strain evidence="4">YIM B02505</strain>
    </source>
</reference>
<proteinExistence type="predicted"/>